<reference evidence="2" key="2">
    <citation type="journal article" date="2015" name="Fish Shellfish Immunol.">
        <title>Early steps in the European eel (Anguilla anguilla)-Vibrio vulnificus interaction in the gills: Role of the RtxA13 toxin.</title>
        <authorList>
            <person name="Callol A."/>
            <person name="Pajuelo D."/>
            <person name="Ebbesson L."/>
            <person name="Teles M."/>
            <person name="MacKenzie S."/>
            <person name="Amaro C."/>
        </authorList>
    </citation>
    <scope>NUCLEOTIDE SEQUENCE</scope>
</reference>
<organism evidence="2">
    <name type="scientific">Anguilla anguilla</name>
    <name type="common">European freshwater eel</name>
    <name type="synonym">Muraena anguilla</name>
    <dbReference type="NCBI Taxonomy" id="7936"/>
    <lineage>
        <taxon>Eukaryota</taxon>
        <taxon>Metazoa</taxon>
        <taxon>Chordata</taxon>
        <taxon>Craniata</taxon>
        <taxon>Vertebrata</taxon>
        <taxon>Euteleostomi</taxon>
        <taxon>Actinopterygii</taxon>
        <taxon>Neopterygii</taxon>
        <taxon>Teleostei</taxon>
        <taxon>Anguilliformes</taxon>
        <taxon>Anguillidae</taxon>
        <taxon>Anguilla</taxon>
    </lineage>
</organism>
<protein>
    <submittedName>
        <fullName evidence="2">Uncharacterized protein</fullName>
    </submittedName>
</protein>
<proteinExistence type="predicted"/>
<accession>A0A0E9PF05</accession>
<name>A0A0E9PF05_ANGAN</name>
<dbReference type="EMBL" id="GBXM01105361">
    <property type="protein sequence ID" value="JAH03216.1"/>
    <property type="molecule type" value="Transcribed_RNA"/>
</dbReference>
<keyword evidence="1" id="KW-1133">Transmembrane helix</keyword>
<dbReference type="AlphaFoldDB" id="A0A0E9PF05"/>
<evidence type="ECO:0000256" key="1">
    <source>
        <dbReference type="SAM" id="Phobius"/>
    </source>
</evidence>
<sequence>MYRTCIHFYTSEWIIYDCDLYCILCVCIMNWIFIIQ</sequence>
<keyword evidence="1" id="KW-0472">Membrane</keyword>
<keyword evidence="1" id="KW-0812">Transmembrane</keyword>
<feature type="transmembrane region" description="Helical" evidence="1">
    <location>
        <begin position="13"/>
        <end position="35"/>
    </location>
</feature>
<evidence type="ECO:0000313" key="2">
    <source>
        <dbReference type="EMBL" id="JAH03216.1"/>
    </source>
</evidence>
<reference evidence="2" key="1">
    <citation type="submission" date="2014-11" db="EMBL/GenBank/DDBJ databases">
        <authorList>
            <person name="Amaro Gonzalez C."/>
        </authorList>
    </citation>
    <scope>NUCLEOTIDE SEQUENCE</scope>
</reference>